<evidence type="ECO:0000256" key="1">
    <source>
        <dbReference type="SAM" id="MobiDB-lite"/>
    </source>
</evidence>
<dbReference type="AlphaFoldDB" id="A0AA39CJZ0"/>
<feature type="compositionally biased region" description="Basic and acidic residues" evidence="1">
    <location>
        <begin position="365"/>
        <end position="374"/>
    </location>
</feature>
<gene>
    <name evidence="2" type="ORF">H2200_005563</name>
</gene>
<evidence type="ECO:0000313" key="2">
    <source>
        <dbReference type="EMBL" id="KAJ9610786.1"/>
    </source>
</evidence>
<reference evidence="2" key="1">
    <citation type="submission" date="2022-10" db="EMBL/GenBank/DDBJ databases">
        <title>Culturing micro-colonial fungi from biological soil crusts in the Mojave desert and describing Neophaeococcomyces mojavensis, and introducing the new genera and species Taxawa tesnikishii.</title>
        <authorList>
            <person name="Kurbessoian T."/>
            <person name="Stajich J.E."/>
        </authorList>
    </citation>
    <scope>NUCLEOTIDE SEQUENCE</scope>
    <source>
        <strain evidence="2">TK_41</strain>
    </source>
</reference>
<organism evidence="2 3">
    <name type="scientific">Cladophialophora chaetospira</name>
    <dbReference type="NCBI Taxonomy" id="386627"/>
    <lineage>
        <taxon>Eukaryota</taxon>
        <taxon>Fungi</taxon>
        <taxon>Dikarya</taxon>
        <taxon>Ascomycota</taxon>
        <taxon>Pezizomycotina</taxon>
        <taxon>Eurotiomycetes</taxon>
        <taxon>Chaetothyriomycetidae</taxon>
        <taxon>Chaetothyriales</taxon>
        <taxon>Herpotrichiellaceae</taxon>
        <taxon>Cladophialophora</taxon>
    </lineage>
</organism>
<dbReference type="Proteomes" id="UP001172673">
    <property type="component" value="Unassembled WGS sequence"/>
</dbReference>
<dbReference type="EMBL" id="JAPDRK010000007">
    <property type="protein sequence ID" value="KAJ9610786.1"/>
    <property type="molecule type" value="Genomic_DNA"/>
</dbReference>
<feature type="region of interest" description="Disordered" evidence="1">
    <location>
        <begin position="730"/>
        <end position="762"/>
    </location>
</feature>
<proteinExistence type="predicted"/>
<feature type="region of interest" description="Disordered" evidence="1">
    <location>
        <begin position="214"/>
        <end position="422"/>
    </location>
</feature>
<feature type="region of interest" description="Disordered" evidence="1">
    <location>
        <begin position="881"/>
        <end position="910"/>
    </location>
</feature>
<feature type="compositionally biased region" description="Basic residues" evidence="1">
    <location>
        <begin position="115"/>
        <end position="133"/>
    </location>
</feature>
<accession>A0AA39CJZ0</accession>
<feature type="compositionally biased region" description="Polar residues" evidence="1">
    <location>
        <begin position="730"/>
        <end position="759"/>
    </location>
</feature>
<feature type="compositionally biased region" description="Basic and acidic residues" evidence="1">
    <location>
        <begin position="304"/>
        <end position="316"/>
    </location>
</feature>
<feature type="compositionally biased region" description="Polar residues" evidence="1">
    <location>
        <begin position="214"/>
        <end position="225"/>
    </location>
</feature>
<comment type="caution">
    <text evidence="2">The sequence shown here is derived from an EMBL/GenBank/DDBJ whole genome shotgun (WGS) entry which is preliminary data.</text>
</comment>
<feature type="compositionally biased region" description="Basic and acidic residues" evidence="1">
    <location>
        <begin position="535"/>
        <end position="544"/>
    </location>
</feature>
<protein>
    <submittedName>
        <fullName evidence="2">Uncharacterized protein</fullName>
    </submittedName>
</protein>
<name>A0AA39CJZ0_9EURO</name>
<sequence>MPAMAPTTRPPDDFDMAKLQKTLKQRQKQAVRNSAKVAKLSPAEIRSLNNLAVTSQPGNQSSIKSTSSPSRSRRSTNTTPPVTPDDPPAYQTQTHRNSVSRNNSINVPTPPHTPNGRRRSSQSSTHGHHHHHPPASAPVHGHANGVIYAPRPRVSAQASFMVASASSSRPSSSGSSTYRGLPTYRGPEVTRTGSINMLQYPSQQIVNNPLSYFSRPRQSQVSTSPERSRHEAGEVSIYRAQSLRNTRANSLPYVSAPSSRQPSPPRVTDSPVSMIDDTEKFPVFNPDDDPHNQPKIQSDEEDALKEPVKEAVDSEPPKSTLVAPVVPPQPSQEAEQGTEVTVPDSPRKEKDKRRFTLHAALFGGDKAKTENPEKKLKKARRRSMPTATPDDVAVSGANQEPSDTVPDEAENDGATAGEGDFTAHPAIRPLSLIIPGDINGKEREITSAPVYGRCACCGKIKRPHAFNSELSPVLENENLRTNFSFEIERTSGSSGRRSSDASRSKYIPIIPMQVGENETRQASIQPWDGPSEPPSEEKPQERADDMEIAVSSPVRQPIRQKIASPVRMKRNSVPPRFTRFGSLHGQRHGGTGPIEEEDEDLEHEHDEIQPLMSDQGGMRDSTIQTMDFATMSGDAAPDEQMATSQPPLEEISSAERAFIEPIPMTTDNWQARDEIAISQPHLETSSAAERAYIEAMPTTTNSSQMRDEIATSQPHLEISSAERAFIEPMSSVTQAQAQESTGATSKRTSADSGSDSWYTPAQGLTPVVETGIHPAYYASVVQQPGTHNHQSGVIDGDDQDNSRPFSMDEPPLSTSSTATTVTIITPTSASTATSKSTSVSSPSGWERELTATFLGPANGVDLSLRPKFSFESMTSAINVVDKGKSAGSPEKPAGKRRSMPGLLARVGVKG</sequence>
<feature type="compositionally biased region" description="Low complexity" evidence="1">
    <location>
        <begin position="61"/>
        <end position="80"/>
    </location>
</feature>
<feature type="compositionally biased region" description="Low complexity" evidence="1">
    <location>
        <begin position="96"/>
        <end position="107"/>
    </location>
</feature>
<keyword evidence="3" id="KW-1185">Reference proteome</keyword>
<feature type="compositionally biased region" description="Low complexity" evidence="1">
    <location>
        <begin position="164"/>
        <end position="176"/>
    </location>
</feature>
<feature type="region of interest" description="Disordered" evidence="1">
    <location>
        <begin position="489"/>
        <end position="544"/>
    </location>
</feature>
<feature type="compositionally biased region" description="Polar residues" evidence="1">
    <location>
        <begin position="47"/>
        <end position="60"/>
    </location>
</feature>
<feature type="compositionally biased region" description="Low complexity" evidence="1">
    <location>
        <begin position="813"/>
        <end position="843"/>
    </location>
</feature>
<feature type="region of interest" description="Disordered" evidence="1">
    <location>
        <begin position="572"/>
        <end position="603"/>
    </location>
</feature>
<feature type="region of interest" description="Disordered" evidence="1">
    <location>
        <begin position="786"/>
        <end position="845"/>
    </location>
</feature>
<evidence type="ECO:0000313" key="3">
    <source>
        <dbReference type="Proteomes" id="UP001172673"/>
    </source>
</evidence>
<feature type="region of interest" description="Disordered" evidence="1">
    <location>
        <begin position="22"/>
        <end position="143"/>
    </location>
</feature>
<feature type="region of interest" description="Disordered" evidence="1">
    <location>
        <begin position="164"/>
        <end position="189"/>
    </location>
</feature>
<feature type="compositionally biased region" description="Basic and acidic residues" evidence="1">
    <location>
        <begin position="345"/>
        <end position="354"/>
    </location>
</feature>